<dbReference type="PANTHER" id="PTHR44259">
    <property type="entry name" value="OS07G0183000 PROTEIN-RELATED"/>
    <property type="match status" value="1"/>
</dbReference>
<feature type="domain" description="KIB1-4 beta-propeller" evidence="1">
    <location>
        <begin position="65"/>
        <end position="367"/>
    </location>
</feature>
<organism evidence="2 3">
    <name type="scientific">Trapa natans</name>
    <name type="common">Water chestnut</name>
    <dbReference type="NCBI Taxonomy" id="22666"/>
    <lineage>
        <taxon>Eukaryota</taxon>
        <taxon>Viridiplantae</taxon>
        <taxon>Streptophyta</taxon>
        <taxon>Embryophyta</taxon>
        <taxon>Tracheophyta</taxon>
        <taxon>Spermatophyta</taxon>
        <taxon>Magnoliopsida</taxon>
        <taxon>eudicotyledons</taxon>
        <taxon>Gunneridae</taxon>
        <taxon>Pentapetalae</taxon>
        <taxon>rosids</taxon>
        <taxon>malvids</taxon>
        <taxon>Myrtales</taxon>
        <taxon>Lythraceae</taxon>
        <taxon>Trapa</taxon>
    </lineage>
</organism>
<dbReference type="InterPro" id="IPR005174">
    <property type="entry name" value="KIB1-4_b-propeller"/>
</dbReference>
<reference evidence="2 3" key="1">
    <citation type="journal article" date="2023" name="Hortic Res">
        <title>Pangenome of water caltrop reveals structural variations and asymmetric subgenome divergence after allopolyploidization.</title>
        <authorList>
            <person name="Zhang X."/>
            <person name="Chen Y."/>
            <person name="Wang L."/>
            <person name="Yuan Y."/>
            <person name="Fang M."/>
            <person name="Shi L."/>
            <person name="Lu R."/>
            <person name="Comes H.P."/>
            <person name="Ma Y."/>
            <person name="Chen Y."/>
            <person name="Huang G."/>
            <person name="Zhou Y."/>
            <person name="Zheng Z."/>
            <person name="Qiu Y."/>
        </authorList>
    </citation>
    <scope>NUCLEOTIDE SEQUENCE [LARGE SCALE GENOMIC DNA]</scope>
    <source>
        <strain evidence="2">F231</strain>
    </source>
</reference>
<sequence length="400" mass="45142">MAVDWSHLPKELLEKISLQIPIYSDYIRFRAVCRSFWSSAPRFPYHLPPQLPWLLLPADSSYSSFFNLQDRRVHYFPRSTGAGPPFPFNRHRCCGSSHGWLAATGESPEITLVNPLTMSKVDLPPLTTFPNVVAFDYANVGREYIVRNSSGALVTRDLAVMRDSFIEKIVLSSGPADGPGFVAVALLTCGDGLAFCRSDDSRWTFVEGAEYYNSDVIFRDGSFYALSRAGLLAVITIHGPFSSPPEVNYIPSRGLVNGDLQYLVEAGEDLFLVTRYIHYEFEDEESPVRYRTDHFDVFKLDLCGQPYCPRWVKLESIGDCMLFVGRNSSLAFRASEFPGCLGNCIYYTDDFSEDNSDCIIEPDMGIYRLYDGSIENFPSYSLSPSFRVMPLPIWLSPNPR</sequence>
<gene>
    <name evidence="2" type="ORF">SAY86_020955</name>
</gene>
<evidence type="ECO:0000259" key="1">
    <source>
        <dbReference type="Pfam" id="PF03478"/>
    </source>
</evidence>
<dbReference type="InterPro" id="IPR050942">
    <property type="entry name" value="F-box_BR-signaling"/>
</dbReference>
<protein>
    <recommendedName>
        <fullName evidence="1">KIB1-4 beta-propeller domain-containing protein</fullName>
    </recommendedName>
</protein>
<dbReference type="PANTHER" id="PTHR44259:SF114">
    <property type="entry name" value="OS06G0707300 PROTEIN"/>
    <property type="match status" value="1"/>
</dbReference>
<dbReference type="AlphaFoldDB" id="A0AAN7MYB2"/>
<evidence type="ECO:0000313" key="2">
    <source>
        <dbReference type="EMBL" id="KAK4800468.1"/>
    </source>
</evidence>
<evidence type="ECO:0000313" key="3">
    <source>
        <dbReference type="Proteomes" id="UP001346149"/>
    </source>
</evidence>
<comment type="caution">
    <text evidence="2">The sequence shown here is derived from an EMBL/GenBank/DDBJ whole genome shotgun (WGS) entry which is preliminary data.</text>
</comment>
<accession>A0AAN7MYB2</accession>
<proteinExistence type="predicted"/>
<keyword evidence="3" id="KW-1185">Reference proteome</keyword>
<dbReference type="Pfam" id="PF03478">
    <property type="entry name" value="Beta-prop_KIB1-4"/>
    <property type="match status" value="1"/>
</dbReference>
<dbReference type="Proteomes" id="UP001346149">
    <property type="component" value="Unassembled WGS sequence"/>
</dbReference>
<name>A0AAN7MYB2_TRANT</name>
<dbReference type="EMBL" id="JAXQNO010000003">
    <property type="protein sequence ID" value="KAK4800468.1"/>
    <property type="molecule type" value="Genomic_DNA"/>
</dbReference>